<dbReference type="Gene3D" id="3.40.190.10">
    <property type="entry name" value="Periplasmic binding protein-like II"/>
    <property type="match status" value="2"/>
</dbReference>
<proteinExistence type="predicted"/>
<dbReference type="SUPFAM" id="SSF53850">
    <property type="entry name" value="Periplasmic binding protein-like II"/>
    <property type="match status" value="1"/>
</dbReference>
<evidence type="ECO:0000259" key="2">
    <source>
        <dbReference type="Pfam" id="PF09084"/>
    </source>
</evidence>
<dbReference type="PANTHER" id="PTHR30024">
    <property type="entry name" value="ALIPHATIC SULFONATES-BINDING PROTEIN-RELATED"/>
    <property type="match status" value="1"/>
</dbReference>
<evidence type="ECO:0000313" key="4">
    <source>
        <dbReference type="Proteomes" id="UP000253606"/>
    </source>
</evidence>
<dbReference type="KEGG" id="abas:ACPOL_3065"/>
<dbReference type="OrthoDB" id="9815602at2"/>
<reference evidence="3 4" key="1">
    <citation type="journal article" date="2018" name="Front. Microbiol.">
        <title>Hydrolytic Capabilities as a Key to Environmental Success: Chitinolytic and Cellulolytic Acidobacteria From Acidic Sub-arctic Soils and Boreal Peatlands.</title>
        <authorList>
            <person name="Belova S.E."/>
            <person name="Ravin N.V."/>
            <person name="Pankratov T.A."/>
            <person name="Rakitin A.L."/>
            <person name="Ivanova A.A."/>
            <person name="Beletsky A.V."/>
            <person name="Mardanov A.V."/>
            <person name="Sinninghe Damste J.S."/>
            <person name="Dedysh S.N."/>
        </authorList>
    </citation>
    <scope>NUCLEOTIDE SEQUENCE [LARGE SCALE GENOMIC DNA]</scope>
    <source>
        <strain evidence="3 4">SBC82</strain>
    </source>
</reference>
<organism evidence="3 4">
    <name type="scientific">Acidisarcina polymorpha</name>
    <dbReference type="NCBI Taxonomy" id="2211140"/>
    <lineage>
        <taxon>Bacteria</taxon>
        <taxon>Pseudomonadati</taxon>
        <taxon>Acidobacteriota</taxon>
        <taxon>Terriglobia</taxon>
        <taxon>Terriglobales</taxon>
        <taxon>Acidobacteriaceae</taxon>
        <taxon>Acidisarcina</taxon>
    </lineage>
</organism>
<accession>A0A2Z5FZU8</accession>
<dbReference type="RefSeq" id="WP_114207593.1">
    <property type="nucleotide sequence ID" value="NZ_CP030840.1"/>
</dbReference>
<dbReference type="PANTHER" id="PTHR30024:SF2">
    <property type="entry name" value="ABC TRANSPORTER SUBSTRATE-BINDING PROTEIN"/>
    <property type="match status" value="1"/>
</dbReference>
<dbReference type="Proteomes" id="UP000253606">
    <property type="component" value="Chromosome"/>
</dbReference>
<feature type="signal peptide" evidence="1">
    <location>
        <begin position="1"/>
        <end position="23"/>
    </location>
</feature>
<keyword evidence="4" id="KW-1185">Reference proteome</keyword>
<dbReference type="Pfam" id="PF09084">
    <property type="entry name" value="NMT1"/>
    <property type="match status" value="1"/>
</dbReference>
<name>A0A2Z5FZU8_9BACT</name>
<protein>
    <recommendedName>
        <fullName evidence="2">SsuA/THI5-like domain-containing protein</fullName>
    </recommendedName>
</protein>
<dbReference type="AlphaFoldDB" id="A0A2Z5FZU8"/>
<dbReference type="PROSITE" id="PS51257">
    <property type="entry name" value="PROKAR_LIPOPROTEIN"/>
    <property type="match status" value="1"/>
</dbReference>
<feature type="domain" description="SsuA/THI5-like" evidence="2">
    <location>
        <begin position="99"/>
        <end position="289"/>
    </location>
</feature>
<feature type="chain" id="PRO_5016295894" description="SsuA/THI5-like domain-containing protein" evidence="1">
    <location>
        <begin position="24"/>
        <end position="359"/>
    </location>
</feature>
<evidence type="ECO:0000256" key="1">
    <source>
        <dbReference type="SAM" id="SignalP"/>
    </source>
</evidence>
<gene>
    <name evidence="3" type="ORF">ACPOL_3065</name>
</gene>
<evidence type="ECO:0000313" key="3">
    <source>
        <dbReference type="EMBL" id="AXC12362.1"/>
    </source>
</evidence>
<dbReference type="InterPro" id="IPR015168">
    <property type="entry name" value="SsuA/THI5"/>
</dbReference>
<sequence length="359" mass="38820">MSLRKIVWVVLVATACAPTIAFAQNDSSGDRATVPERASIVNAQHRIVVVIGASTGLGLSYLPLTIMEEHRLLEKHAAALGINATMKFQHFPTSAPMYNALLSGKIAFASGGVTQLLTSWDKTRTDPNVQVKGVAALNAMPLYLVTSNPKAKTIADFTSKDRIALPAVRTSIEAVVLAMAAEKVFGSGHTNQVDPLTVSLGHPEAVQALLDGNSDVDAHVASAPFMYEELANPRIHKVLDSYEVLGGPHTHNAVWTTATFHDANPKIVAAFVGALQEALDEIRDDPAAAAAFYLHVENVRALSATQVEGIIRNPENEWTMTPKKFIDFATFMHRTGLISTKPTNWHELFFDDIKNLPGN</sequence>
<dbReference type="EMBL" id="CP030840">
    <property type="protein sequence ID" value="AXC12362.1"/>
    <property type="molecule type" value="Genomic_DNA"/>
</dbReference>
<keyword evidence="1" id="KW-0732">Signal</keyword>